<reference evidence="10 11" key="1">
    <citation type="submission" date="2018-11" db="EMBL/GenBank/DDBJ databases">
        <authorList>
            <consortium name="Pathogen Informatics"/>
        </authorList>
    </citation>
    <scope>NUCLEOTIDE SEQUENCE [LARGE SCALE GENOMIC DNA]</scope>
</reference>
<sequence>MSYGRVLSSKSRIISINRSRQQATKNERLFWSADVVIEADIASTLTQIAAVLRSDPDYKGYASSEWLSSLSERDTQQELSIQTKSLQNTTDSKLNPLRVLYALDKVLKEDSIIVVDGGDFVGSAAYIVRTRGALQWLDPGAFGTLGVGAGFALGAKLVYPNRDVFIIYGDGSCGFSLMEFDTFERHALNIIAIIGNDACWSQIAREQIKIFDDDTGVNLKHVHYEEVNRAFGGLGMLLSSDTDTDKLDKFFENVIEQSNSKRKSAIVNVIIGKTDFRDGSISV</sequence>
<dbReference type="GO" id="GO:0050660">
    <property type="term" value="F:flavin adenine dinucleotide binding"/>
    <property type="evidence" value="ECO:0007669"/>
    <property type="project" value="TreeGrafter"/>
</dbReference>
<dbReference type="CDD" id="cd02004">
    <property type="entry name" value="TPP_BZL_OCoD_HPCL"/>
    <property type="match status" value="1"/>
</dbReference>
<proteinExistence type="inferred from homology"/>
<evidence type="ECO:0000256" key="5">
    <source>
        <dbReference type="ARBA" id="ARBA00022723"/>
    </source>
</evidence>
<keyword evidence="11" id="KW-1185">Reference proteome</keyword>
<keyword evidence="6" id="KW-0786">Thiamine pyrophosphate</keyword>
<comment type="catalytic activity">
    <reaction evidence="8">
        <text>(2R)-hydroxyhexadecanoyl-CoA = pentadecanal + formyl-CoA</text>
        <dbReference type="Rhea" id="RHEA:55212"/>
        <dbReference type="ChEBI" id="CHEBI:17302"/>
        <dbReference type="ChEBI" id="CHEBI:57376"/>
        <dbReference type="ChEBI" id="CHEBI:138654"/>
    </reaction>
    <physiologicalReaction direction="left-to-right" evidence="8">
        <dbReference type="Rhea" id="RHEA:55213"/>
    </physiologicalReaction>
</comment>
<protein>
    <recommendedName>
        <fullName evidence="4">2-hydroxyacyl-CoA lyase 2</fullName>
    </recommendedName>
    <alternativeName>
        <fullName evidence="7">IlvB-like protein</fullName>
    </alternativeName>
</protein>
<organism evidence="10 11">
    <name type="scientific">Anisakis simplex</name>
    <name type="common">Herring worm</name>
    <dbReference type="NCBI Taxonomy" id="6269"/>
    <lineage>
        <taxon>Eukaryota</taxon>
        <taxon>Metazoa</taxon>
        <taxon>Ecdysozoa</taxon>
        <taxon>Nematoda</taxon>
        <taxon>Chromadorea</taxon>
        <taxon>Rhabditida</taxon>
        <taxon>Spirurina</taxon>
        <taxon>Ascaridomorpha</taxon>
        <taxon>Ascaridoidea</taxon>
        <taxon>Anisakidae</taxon>
        <taxon>Anisakis</taxon>
        <taxon>Anisakis simplex complex</taxon>
    </lineage>
</organism>
<evidence type="ECO:0000313" key="10">
    <source>
        <dbReference type="EMBL" id="VDK19358.1"/>
    </source>
</evidence>
<feature type="domain" description="Thiamine pyrophosphate enzyme TPP-binding" evidence="9">
    <location>
        <begin position="116"/>
        <end position="260"/>
    </location>
</feature>
<dbReference type="AlphaFoldDB" id="A0A3P6NC55"/>
<name>A0A3P6NC55_ANISI</name>
<dbReference type="GO" id="GO:0009097">
    <property type="term" value="P:isoleucine biosynthetic process"/>
    <property type="evidence" value="ECO:0007669"/>
    <property type="project" value="TreeGrafter"/>
</dbReference>
<gene>
    <name evidence="10" type="ORF">ASIM_LOCUS1848</name>
</gene>
<evidence type="ECO:0000256" key="8">
    <source>
        <dbReference type="ARBA" id="ARBA00048767"/>
    </source>
</evidence>
<dbReference type="InterPro" id="IPR029061">
    <property type="entry name" value="THDP-binding"/>
</dbReference>
<evidence type="ECO:0000256" key="6">
    <source>
        <dbReference type="ARBA" id="ARBA00023052"/>
    </source>
</evidence>
<dbReference type="GO" id="GO:0005948">
    <property type="term" value="C:acetolactate synthase complex"/>
    <property type="evidence" value="ECO:0007669"/>
    <property type="project" value="TreeGrafter"/>
</dbReference>
<dbReference type="Gene3D" id="3.40.50.970">
    <property type="match status" value="1"/>
</dbReference>
<dbReference type="PROSITE" id="PS00187">
    <property type="entry name" value="TPP_ENZYMES"/>
    <property type="match status" value="1"/>
</dbReference>
<dbReference type="InterPro" id="IPR011766">
    <property type="entry name" value="TPP_enzyme_TPP-bd"/>
</dbReference>
<dbReference type="EMBL" id="UYRR01002196">
    <property type="protein sequence ID" value="VDK19358.1"/>
    <property type="molecule type" value="Genomic_DNA"/>
</dbReference>
<dbReference type="InterPro" id="IPR045229">
    <property type="entry name" value="TPP_enz"/>
</dbReference>
<dbReference type="Pfam" id="PF02775">
    <property type="entry name" value="TPP_enzyme_C"/>
    <property type="match status" value="1"/>
</dbReference>
<evidence type="ECO:0000259" key="9">
    <source>
        <dbReference type="Pfam" id="PF02775"/>
    </source>
</evidence>
<dbReference type="GO" id="GO:0000287">
    <property type="term" value="F:magnesium ion binding"/>
    <property type="evidence" value="ECO:0007669"/>
    <property type="project" value="InterPro"/>
</dbReference>
<dbReference type="Proteomes" id="UP000267096">
    <property type="component" value="Unassembled WGS sequence"/>
</dbReference>
<dbReference type="SUPFAM" id="SSF52518">
    <property type="entry name" value="Thiamin diphosphate-binding fold (THDP-binding)"/>
    <property type="match status" value="1"/>
</dbReference>
<comment type="cofactor">
    <cofactor evidence="1">
        <name>Mg(2+)</name>
        <dbReference type="ChEBI" id="CHEBI:18420"/>
    </cofactor>
</comment>
<evidence type="ECO:0000256" key="4">
    <source>
        <dbReference type="ARBA" id="ARBA00018936"/>
    </source>
</evidence>
<dbReference type="Gene3D" id="3.40.50.1220">
    <property type="entry name" value="TPP-binding domain"/>
    <property type="match status" value="1"/>
</dbReference>
<accession>A0A3P6NC55</accession>
<keyword evidence="5" id="KW-0479">Metal-binding</keyword>
<comment type="similarity">
    <text evidence="3">Belongs to the TPP enzyme family.</text>
</comment>
<dbReference type="PANTHER" id="PTHR18968:SF166">
    <property type="entry name" value="2-HYDROXYACYL-COA LYASE 2"/>
    <property type="match status" value="1"/>
</dbReference>
<dbReference type="OrthoDB" id="16262at2759"/>
<dbReference type="GO" id="GO:0009099">
    <property type="term" value="P:L-valine biosynthetic process"/>
    <property type="evidence" value="ECO:0007669"/>
    <property type="project" value="TreeGrafter"/>
</dbReference>
<evidence type="ECO:0000256" key="3">
    <source>
        <dbReference type="ARBA" id="ARBA00007812"/>
    </source>
</evidence>
<comment type="cofactor">
    <cofactor evidence="2">
        <name>thiamine diphosphate</name>
        <dbReference type="ChEBI" id="CHEBI:58937"/>
    </cofactor>
</comment>
<dbReference type="PANTHER" id="PTHR18968">
    <property type="entry name" value="THIAMINE PYROPHOSPHATE ENZYMES"/>
    <property type="match status" value="1"/>
</dbReference>
<evidence type="ECO:0000256" key="2">
    <source>
        <dbReference type="ARBA" id="ARBA00001964"/>
    </source>
</evidence>
<evidence type="ECO:0000256" key="7">
    <source>
        <dbReference type="ARBA" id="ARBA00030510"/>
    </source>
</evidence>
<dbReference type="GO" id="GO:0030976">
    <property type="term" value="F:thiamine pyrophosphate binding"/>
    <property type="evidence" value="ECO:0007669"/>
    <property type="project" value="InterPro"/>
</dbReference>
<dbReference type="GO" id="GO:0003984">
    <property type="term" value="F:acetolactate synthase activity"/>
    <property type="evidence" value="ECO:0007669"/>
    <property type="project" value="TreeGrafter"/>
</dbReference>
<evidence type="ECO:0000313" key="11">
    <source>
        <dbReference type="Proteomes" id="UP000267096"/>
    </source>
</evidence>
<dbReference type="InterPro" id="IPR000399">
    <property type="entry name" value="TPP-bd_CS"/>
</dbReference>
<evidence type="ECO:0000256" key="1">
    <source>
        <dbReference type="ARBA" id="ARBA00001946"/>
    </source>
</evidence>